<dbReference type="EC" id="2.5.1.60" evidence="6"/>
<organism evidence="7 8">
    <name type="scientific">Octopus vulgaris</name>
    <name type="common">Common octopus</name>
    <dbReference type="NCBI Taxonomy" id="6645"/>
    <lineage>
        <taxon>Eukaryota</taxon>
        <taxon>Metazoa</taxon>
        <taxon>Spiralia</taxon>
        <taxon>Lophotrochozoa</taxon>
        <taxon>Mollusca</taxon>
        <taxon>Cephalopoda</taxon>
        <taxon>Coleoidea</taxon>
        <taxon>Octopodiformes</taxon>
        <taxon>Octopoda</taxon>
        <taxon>Incirrata</taxon>
        <taxon>Octopodidae</taxon>
        <taxon>Octopus</taxon>
    </lineage>
</organism>
<sequence>MHGRVKVRTTAEQAEVKRKEREKKLQLYSAALEKIFDKRNNSVFDEKGLSLCAEVLLVNPDFYTLWNFRKEILVAFKETRSTKDLQRLFEEELSFIESCLRVNPKSYGSWDHRIFVQQNIPHPNWTRELALCNKFLEYDERNFHCWDYRRFVVKNSNSVTLQDEFDFTTTKICNNFSNYSSWHYRSKLLPLLLPDPSQPAGTKEEAILEEFEIVQNAMFTDPDDQSAWFYHRWLLGRGRVEPDFLQVIASRATKTLTISVTKPIHPLESCEKVEVSINDTPVTASSSKWHNPFHNDYYSPVSWTSNTSNNILSLTLNTIFNSELSAAKTAILAKELEAIQELLQLETENKWAMLTVVQLMQALNSQRYSADINNYLNTLSQIDPKRDNYYKDYKSKVTIENQIKSMDGSQAKLVLKGLDLSTVYHLEHLVSVQVLDLSSNNISRLHTFAYLQSVESLDLDHNKINSVEGLGLLPNLTHLSLRHNCLLKVDDLRPLQSCAALKELNLEGNALTEDDTDYRNSVQQLLPQLTHIDSNPIN</sequence>
<evidence type="ECO:0000256" key="3">
    <source>
        <dbReference type="ARBA" id="ARBA00022679"/>
    </source>
</evidence>
<dbReference type="PANTHER" id="PTHR11129">
    <property type="entry name" value="PROTEIN FARNESYLTRANSFERASE ALPHA SUBUNIT/RAB GERANYLGERANYL TRANSFERASE ALPHA SUBUNIT"/>
    <property type="match status" value="1"/>
</dbReference>
<gene>
    <name evidence="7" type="ORF">OCTVUL_1B008886</name>
</gene>
<dbReference type="PANTHER" id="PTHR11129:SF2">
    <property type="entry name" value="GERANYLGERANYL TRANSFERASE TYPE-2 SUBUNIT ALPHA"/>
    <property type="match status" value="1"/>
</dbReference>
<dbReference type="PROSITE" id="PS51450">
    <property type="entry name" value="LRR"/>
    <property type="match status" value="3"/>
</dbReference>
<evidence type="ECO:0000313" key="7">
    <source>
        <dbReference type="EMBL" id="CAI9744170.1"/>
    </source>
</evidence>
<dbReference type="SUPFAM" id="SSF52058">
    <property type="entry name" value="L domain-like"/>
    <property type="match status" value="1"/>
</dbReference>
<dbReference type="Proteomes" id="UP001162480">
    <property type="component" value="Chromosome 30"/>
</dbReference>
<evidence type="ECO:0000256" key="2">
    <source>
        <dbReference type="ARBA" id="ARBA00022602"/>
    </source>
</evidence>
<dbReference type="PROSITE" id="PS51147">
    <property type="entry name" value="PFTA"/>
    <property type="match status" value="5"/>
</dbReference>
<evidence type="ECO:0000256" key="4">
    <source>
        <dbReference type="ARBA" id="ARBA00022737"/>
    </source>
</evidence>
<evidence type="ECO:0000256" key="5">
    <source>
        <dbReference type="ARBA" id="ARBA00047658"/>
    </source>
</evidence>
<reference evidence="7" key="1">
    <citation type="submission" date="2023-08" db="EMBL/GenBank/DDBJ databases">
        <authorList>
            <person name="Alioto T."/>
            <person name="Alioto T."/>
            <person name="Gomez Garrido J."/>
        </authorList>
    </citation>
    <scope>NUCLEOTIDE SEQUENCE</scope>
</reference>
<keyword evidence="8" id="KW-1185">Reference proteome</keyword>
<keyword evidence="4" id="KW-0677">Repeat</keyword>
<protein>
    <recommendedName>
        <fullName evidence="6">Geranylgeranyl transferase type-2 subunit alpha</fullName>
        <ecNumber evidence="6">2.5.1.60</ecNumber>
    </recommendedName>
    <alternativeName>
        <fullName evidence="6">Geranylgeranyl transferase type II subunit alpha</fullName>
    </alternativeName>
</protein>
<keyword evidence="3 6" id="KW-0808">Transferase</keyword>
<dbReference type="GO" id="GO:0004663">
    <property type="term" value="F:Rab geranylgeranyltransferase activity"/>
    <property type="evidence" value="ECO:0007669"/>
    <property type="project" value="UniProtKB-UniRule"/>
</dbReference>
<dbReference type="Gene3D" id="1.25.40.120">
    <property type="entry name" value="Protein prenylyltransferase"/>
    <property type="match status" value="2"/>
</dbReference>
<dbReference type="Pfam" id="PF01239">
    <property type="entry name" value="PPTA"/>
    <property type="match status" value="5"/>
</dbReference>
<proteinExistence type="inferred from homology"/>
<dbReference type="InterPro" id="IPR001611">
    <property type="entry name" value="Leu-rich_rpt"/>
</dbReference>
<evidence type="ECO:0000256" key="1">
    <source>
        <dbReference type="ARBA" id="ARBA00006734"/>
    </source>
</evidence>
<keyword evidence="2 6" id="KW-0637">Prenyltransferase</keyword>
<comment type="catalytic activity">
    <reaction evidence="5 6">
        <text>geranylgeranyl diphosphate + L-cysteinyl-[protein] = S-geranylgeranyl-L-cysteinyl-[protein] + diphosphate</text>
        <dbReference type="Rhea" id="RHEA:21240"/>
        <dbReference type="Rhea" id="RHEA-COMP:10131"/>
        <dbReference type="Rhea" id="RHEA-COMP:11537"/>
        <dbReference type="ChEBI" id="CHEBI:29950"/>
        <dbReference type="ChEBI" id="CHEBI:33019"/>
        <dbReference type="ChEBI" id="CHEBI:57533"/>
        <dbReference type="ChEBI" id="CHEBI:86021"/>
        <dbReference type="EC" id="2.5.1.60"/>
    </reaction>
</comment>
<accession>A0AA36FM98</accession>
<dbReference type="GO" id="GO:0005968">
    <property type="term" value="C:Rab-protein geranylgeranyltransferase complex"/>
    <property type="evidence" value="ECO:0007669"/>
    <property type="project" value="TreeGrafter"/>
</dbReference>
<dbReference type="InterPro" id="IPR002088">
    <property type="entry name" value="Prenyl_trans_a"/>
</dbReference>
<dbReference type="FunFam" id="1.25.40.120:FF:000001">
    <property type="entry name" value="Geranylgeranyl transferase type-2 subunit alpha"/>
    <property type="match status" value="1"/>
</dbReference>
<dbReference type="SUPFAM" id="SSF48439">
    <property type="entry name" value="Protein prenylyltransferase"/>
    <property type="match status" value="1"/>
</dbReference>
<dbReference type="GO" id="GO:0097354">
    <property type="term" value="P:prenylation"/>
    <property type="evidence" value="ECO:0007669"/>
    <property type="project" value="UniProtKB-UniRule"/>
</dbReference>
<dbReference type="Gene3D" id="3.80.10.10">
    <property type="entry name" value="Ribonuclease Inhibitor"/>
    <property type="match status" value="1"/>
</dbReference>
<comment type="function">
    <text evidence="6">Catalyzes the transfer of a geranyl-geranyl moiety from geranyl-geranyl pyrophosphate to cysteines occuring in specific C-terminal amino acid sequences.</text>
</comment>
<comment type="similarity">
    <text evidence="1 6">Belongs to the protein prenyltransferase subunit alpha family.</text>
</comment>
<dbReference type="AlphaFoldDB" id="A0AA36FM98"/>
<dbReference type="InterPro" id="IPR032675">
    <property type="entry name" value="LRR_dom_sf"/>
</dbReference>
<evidence type="ECO:0000256" key="6">
    <source>
        <dbReference type="RuleBase" id="RU367120"/>
    </source>
</evidence>
<evidence type="ECO:0000313" key="8">
    <source>
        <dbReference type="Proteomes" id="UP001162480"/>
    </source>
</evidence>
<name>A0AA36FM98_OCTVU</name>
<dbReference type="Pfam" id="PF14580">
    <property type="entry name" value="LRR_9"/>
    <property type="match status" value="1"/>
</dbReference>
<dbReference type="EMBL" id="OX597843">
    <property type="protein sequence ID" value="CAI9744170.1"/>
    <property type="molecule type" value="Genomic_DNA"/>
</dbReference>